<gene>
    <name evidence="2" type="ORF">CHX27_03980</name>
</gene>
<evidence type="ECO:0000313" key="3">
    <source>
        <dbReference type="Proteomes" id="UP000216035"/>
    </source>
</evidence>
<sequence length="252" mass="29056">MEFVDPTRFFYVYNYTDHLGNVRLSYTQDRNTVKTLEENHYYPFGLKHENYASERFERIREPNGHLYVIQPTERREWQYKYNGKEWQDELGLNFYDYGARMYDPAIGRWPCIDPQAELLERSSPYVYALNSPLIYVDKDGELPILINGKTTSDSERADLSYWTAAIVNTIKNSGIANPGGEVHYVDGNRGHSWSSKSGGYATKDDNALPASRRAQGGRYAADGDWKTILSKLARDPETGKIIEKIQIYTHSI</sequence>
<organism evidence="2 3">
    <name type="scientific">Flavobacterium aurantiibacter</name>
    <dbReference type="NCBI Taxonomy" id="2023067"/>
    <lineage>
        <taxon>Bacteria</taxon>
        <taxon>Pseudomonadati</taxon>
        <taxon>Bacteroidota</taxon>
        <taxon>Flavobacteriia</taxon>
        <taxon>Flavobacteriales</taxon>
        <taxon>Flavobacteriaceae</taxon>
        <taxon>Flavobacterium</taxon>
    </lineage>
</organism>
<keyword evidence="3" id="KW-1185">Reference proteome</keyword>
<proteinExistence type="predicted"/>
<feature type="region of interest" description="Disordered" evidence="1">
    <location>
        <begin position="195"/>
        <end position="215"/>
    </location>
</feature>
<reference evidence="2 3" key="1">
    <citation type="submission" date="2017-07" db="EMBL/GenBank/DDBJ databases">
        <title>Flavobacterium cyanobacteriorum sp. nov., isolated from cyanobacterial aggregates in a eutrophic lake.</title>
        <authorList>
            <person name="Cai H."/>
        </authorList>
    </citation>
    <scope>NUCLEOTIDE SEQUENCE [LARGE SCALE GENOMIC DNA]</scope>
    <source>
        <strain evidence="2 3">TH167</strain>
    </source>
</reference>
<evidence type="ECO:0008006" key="4">
    <source>
        <dbReference type="Google" id="ProtNLM"/>
    </source>
</evidence>
<dbReference type="PANTHER" id="PTHR32305">
    <property type="match status" value="1"/>
</dbReference>
<dbReference type="Gene3D" id="2.180.10.10">
    <property type="entry name" value="RHS repeat-associated core"/>
    <property type="match status" value="1"/>
</dbReference>
<dbReference type="AlphaFoldDB" id="A0A255ZZG8"/>
<protein>
    <recommendedName>
        <fullName evidence="4">RHS repeat-associated core domain-containing protein</fullName>
    </recommendedName>
</protein>
<evidence type="ECO:0000256" key="1">
    <source>
        <dbReference type="SAM" id="MobiDB-lite"/>
    </source>
</evidence>
<dbReference type="Proteomes" id="UP000216035">
    <property type="component" value="Unassembled WGS sequence"/>
</dbReference>
<dbReference type="InterPro" id="IPR050708">
    <property type="entry name" value="T6SS_VgrG/RHS"/>
</dbReference>
<dbReference type="InterPro" id="IPR022385">
    <property type="entry name" value="Rhs_assc_core"/>
</dbReference>
<name>A0A255ZZG8_9FLAO</name>
<dbReference type="EMBL" id="NOXX01000158">
    <property type="protein sequence ID" value="OYQ46791.1"/>
    <property type="molecule type" value="Genomic_DNA"/>
</dbReference>
<accession>A0A255ZZG8</accession>
<comment type="caution">
    <text evidence="2">The sequence shown here is derived from an EMBL/GenBank/DDBJ whole genome shotgun (WGS) entry which is preliminary data.</text>
</comment>
<dbReference type="OrthoDB" id="964483at2"/>
<dbReference type="NCBIfam" id="TIGR03696">
    <property type="entry name" value="Rhs_assc_core"/>
    <property type="match status" value="1"/>
</dbReference>
<dbReference type="RefSeq" id="WP_094485474.1">
    <property type="nucleotide sequence ID" value="NZ_NOXX01000158.1"/>
</dbReference>
<dbReference type="PANTHER" id="PTHR32305:SF15">
    <property type="entry name" value="PROTEIN RHSA-RELATED"/>
    <property type="match status" value="1"/>
</dbReference>
<evidence type="ECO:0000313" key="2">
    <source>
        <dbReference type="EMBL" id="OYQ46791.1"/>
    </source>
</evidence>